<dbReference type="SMART" id="SM00325">
    <property type="entry name" value="RhoGEF"/>
    <property type="match status" value="1"/>
</dbReference>
<dbReference type="PANTHER" id="PTHR12673:SF159">
    <property type="entry name" value="LD03170P"/>
    <property type="match status" value="1"/>
</dbReference>
<feature type="compositionally biased region" description="Basic and acidic residues" evidence="1">
    <location>
        <begin position="468"/>
        <end position="492"/>
    </location>
</feature>
<feature type="compositionally biased region" description="Basic and acidic residues" evidence="1">
    <location>
        <begin position="1"/>
        <end position="13"/>
    </location>
</feature>
<dbReference type="InterPro" id="IPR000219">
    <property type="entry name" value="DH_dom"/>
</dbReference>
<evidence type="ECO:0000259" key="3">
    <source>
        <dbReference type="PROSITE" id="PS50010"/>
    </source>
</evidence>
<accession>A0ABP0SMY2</accession>
<dbReference type="Pfam" id="PF00621">
    <property type="entry name" value="RhoGEF"/>
    <property type="match status" value="1"/>
</dbReference>
<feature type="domain" description="DH" evidence="3">
    <location>
        <begin position="544"/>
        <end position="753"/>
    </location>
</feature>
<feature type="compositionally biased region" description="Basic and acidic residues" evidence="1">
    <location>
        <begin position="515"/>
        <end position="533"/>
    </location>
</feature>
<dbReference type="SMART" id="SM00233">
    <property type="entry name" value="PH"/>
    <property type="match status" value="1"/>
</dbReference>
<gene>
    <name evidence="4" type="ORF">SCF082_LOCUS52639</name>
</gene>
<evidence type="ECO:0000313" key="4">
    <source>
        <dbReference type="EMBL" id="CAK9113565.1"/>
    </source>
</evidence>
<dbReference type="Gene3D" id="1.20.900.10">
    <property type="entry name" value="Dbl homology (DH) domain"/>
    <property type="match status" value="1"/>
</dbReference>
<comment type="caution">
    <text evidence="4">The sequence shown here is derived from an EMBL/GenBank/DDBJ whole genome shotgun (WGS) entry which is preliminary data.</text>
</comment>
<dbReference type="Gene3D" id="3.40.50.720">
    <property type="entry name" value="NAD(P)-binding Rossmann-like Domain"/>
    <property type="match status" value="1"/>
</dbReference>
<reference evidence="4 5" key="1">
    <citation type="submission" date="2024-02" db="EMBL/GenBank/DDBJ databases">
        <authorList>
            <person name="Chen Y."/>
            <person name="Shah S."/>
            <person name="Dougan E. K."/>
            <person name="Thang M."/>
            <person name="Chan C."/>
        </authorList>
    </citation>
    <scope>NUCLEOTIDE SEQUENCE [LARGE SCALE GENOMIC DNA]</scope>
</reference>
<name>A0ABP0SMY2_9DINO</name>
<feature type="domain" description="PH" evidence="2">
    <location>
        <begin position="790"/>
        <end position="896"/>
    </location>
</feature>
<dbReference type="PROSITE" id="PS50003">
    <property type="entry name" value="PH_DOMAIN"/>
    <property type="match status" value="1"/>
</dbReference>
<dbReference type="InterPro" id="IPR035899">
    <property type="entry name" value="DBL_dom_sf"/>
</dbReference>
<evidence type="ECO:0000313" key="5">
    <source>
        <dbReference type="Proteomes" id="UP001642464"/>
    </source>
</evidence>
<dbReference type="SUPFAM" id="SSF48065">
    <property type="entry name" value="DBL homology domain (DH-domain)"/>
    <property type="match status" value="1"/>
</dbReference>
<evidence type="ECO:0000256" key="1">
    <source>
        <dbReference type="SAM" id="MobiDB-lite"/>
    </source>
</evidence>
<dbReference type="InterPro" id="IPR051092">
    <property type="entry name" value="FYVE_RhoGEF_PH"/>
</dbReference>
<protein>
    <submittedName>
        <fullName evidence="4">Oxidoreductase HTATIP2</fullName>
    </submittedName>
</protein>
<dbReference type="PROSITE" id="PS50096">
    <property type="entry name" value="IQ"/>
    <property type="match status" value="1"/>
</dbReference>
<feature type="region of interest" description="Disordered" evidence="1">
    <location>
        <begin position="1199"/>
        <end position="1218"/>
    </location>
</feature>
<feature type="region of interest" description="Disordered" evidence="1">
    <location>
        <begin position="294"/>
        <end position="533"/>
    </location>
</feature>
<dbReference type="Pfam" id="PF13460">
    <property type="entry name" value="NAD_binding_10"/>
    <property type="match status" value="1"/>
</dbReference>
<feature type="compositionally biased region" description="Low complexity" evidence="1">
    <location>
        <begin position="1199"/>
        <end position="1209"/>
    </location>
</feature>
<dbReference type="Gene3D" id="2.30.29.30">
    <property type="entry name" value="Pleckstrin-homology domain (PH domain)/Phosphotyrosine-binding domain (PTB)"/>
    <property type="match status" value="1"/>
</dbReference>
<feature type="compositionally biased region" description="Basic and acidic residues" evidence="1">
    <location>
        <begin position="378"/>
        <end position="399"/>
    </location>
</feature>
<proteinExistence type="predicted"/>
<feature type="compositionally biased region" description="Acidic residues" evidence="1">
    <location>
        <begin position="22"/>
        <end position="38"/>
    </location>
</feature>
<dbReference type="EMBL" id="CAXAMM010044180">
    <property type="protein sequence ID" value="CAK9113565.1"/>
    <property type="molecule type" value="Genomic_DNA"/>
</dbReference>
<dbReference type="InterPro" id="IPR016040">
    <property type="entry name" value="NAD(P)-bd_dom"/>
</dbReference>
<dbReference type="Proteomes" id="UP001642464">
    <property type="component" value="Unassembled WGS sequence"/>
</dbReference>
<evidence type="ECO:0000259" key="2">
    <source>
        <dbReference type="PROSITE" id="PS50003"/>
    </source>
</evidence>
<dbReference type="PANTHER" id="PTHR12673">
    <property type="entry name" value="FACIOGENITAL DYSPLASIA PROTEIN"/>
    <property type="match status" value="1"/>
</dbReference>
<dbReference type="SUPFAM" id="SSF51735">
    <property type="entry name" value="NAD(P)-binding Rossmann-fold domains"/>
    <property type="match status" value="1"/>
</dbReference>
<dbReference type="InterPro" id="IPR036291">
    <property type="entry name" value="NAD(P)-bd_dom_sf"/>
</dbReference>
<dbReference type="InterPro" id="IPR001849">
    <property type="entry name" value="PH_domain"/>
</dbReference>
<dbReference type="PROSITE" id="PS50010">
    <property type="entry name" value="DH_2"/>
    <property type="match status" value="1"/>
</dbReference>
<dbReference type="SUPFAM" id="SSF50729">
    <property type="entry name" value="PH domain-like"/>
    <property type="match status" value="1"/>
</dbReference>
<feature type="region of interest" description="Disordered" evidence="1">
    <location>
        <begin position="1"/>
        <end position="57"/>
    </location>
</feature>
<organism evidence="4 5">
    <name type="scientific">Durusdinium trenchii</name>
    <dbReference type="NCBI Taxonomy" id="1381693"/>
    <lineage>
        <taxon>Eukaryota</taxon>
        <taxon>Sar</taxon>
        <taxon>Alveolata</taxon>
        <taxon>Dinophyceae</taxon>
        <taxon>Suessiales</taxon>
        <taxon>Symbiodiniaceae</taxon>
        <taxon>Durusdinium</taxon>
    </lineage>
</organism>
<keyword evidence="5" id="KW-1185">Reference proteome</keyword>
<sequence length="1218" mass="135693">MERVDISQAHDELESGQGPNAGDDESLGSDSYDDEEDDIIHYATETDDESQSKGTASEGNAAYLEQVETCLTAFYIIHKPDKVDDVPSLLEKYRGQEEELLSRLEHKYREPMLDFDQAVLVVDKHRESQRSERSVEAFGDPVSIHVRLSPTPAIAVRYSDRDKIIVLELERSFLSEHNEREIMDELLDKHALYVGNIDRMVIVSVVQVLKHGFPTVAPSVPQDDVELVEDESANDADYSDVLEEVDAPLELGRVGSDVSSMVAGLENRLEEQDREEEAQAADFLWQDRELSDGTHANKVSDDAPPELPMKNFSPEEPPSLPPRTFRAQTNVRSPPPVPARSPTSEASQSAIPPPVPVRSSSPSRQMHEFDLEEDAEEAQDRAAHVDLGEQEQAEVREQEDSAGESSDDHDDDSMREPHEFDLEDEDDAMQVDSSNVEETHAHDFDADEDDQGLVPHEFDIENEDDAVKDDGKVEHKESETASKLEETQVHEFDADEDDQVLVPHEFDAEDDDEEESHRNEDDGGSYRDRDQGEPRRVWKARIHTLDKAVFELIDSERSYFNDLETINDIVVLPLLEALQKRSIKLTQSGHETLLGLLRLWPRLTRRHRRLNEQMWRRCIDERRMHNGVPLRVAWTQEEQPLFACLEELEGLVSDFHLYDDYCMQYHVALTCFVTELASNKKLQRFLQQNCEGALRGGSLETYLIRPVQRICRYPLLLNKVLTSLRQGGAAPERRAFARTDQVVKEFSSLADQINKHKLHAEALAEMADIHSRLRFGQDEVGMSLAEPHRVLMRQGPLSVASGDQVAQRHVVLYNDVILLTVARKSWLNPTQKVYDVASALPLRKASVAAPQVKLPDLGPFQVTLTSPEWPQNELSFGAAREVEQNQWTEVLQESCEYATHQINKGRDTTLLDRIVAQVNKPTGRSNFVQKLAKAPSSVLRKFGDVHQSKAVLIQKSYRGILGRRRFEQAKLAFARESVLLVGRREVPGLGGGDSRVTQQVVAMPQDPADAAKLDAFRAEVTESLRGTDAAFVTLGVGAPSKVDAETLRFVDVTIPTEFAKGAKAAGVRHVAILTSCGADKTAKEHWLTGTSAGGGLYVQVKGKVEENLENLGFDSLSIFRPGMLLGSPNTPWIASTLAPLFDLCVPENFRSIKISDLAAAMEFDASRKLSGAPAGPEIFEGPSLFSLVARAKSAAAKAAAAAPGQADVATTKPTSDEL</sequence>
<feature type="compositionally biased region" description="Acidic residues" evidence="1">
    <location>
        <begin position="400"/>
        <end position="411"/>
    </location>
</feature>
<dbReference type="InterPro" id="IPR011993">
    <property type="entry name" value="PH-like_dom_sf"/>
</dbReference>